<keyword evidence="10" id="KW-1185">Reference proteome</keyword>
<dbReference type="SUPFAM" id="SSF48264">
    <property type="entry name" value="Cytochrome P450"/>
    <property type="match status" value="1"/>
</dbReference>
<evidence type="ECO:0000313" key="9">
    <source>
        <dbReference type="EMBL" id="KAG2187288.1"/>
    </source>
</evidence>
<evidence type="ECO:0000256" key="7">
    <source>
        <dbReference type="PIRSR" id="PIRSR602401-1"/>
    </source>
</evidence>
<evidence type="ECO:0008006" key="11">
    <source>
        <dbReference type="Google" id="ProtNLM"/>
    </source>
</evidence>
<accession>A0A8H7Q8S1</accession>
<dbReference type="EMBL" id="JAEPRA010000003">
    <property type="protein sequence ID" value="KAG2187288.1"/>
    <property type="molecule type" value="Genomic_DNA"/>
</dbReference>
<dbReference type="GO" id="GO:0004497">
    <property type="term" value="F:monooxygenase activity"/>
    <property type="evidence" value="ECO:0007669"/>
    <property type="project" value="UniProtKB-KW"/>
</dbReference>
<gene>
    <name evidence="9" type="ORF">INT44_004973</name>
</gene>
<proteinExistence type="inferred from homology"/>
<reference evidence="9" key="1">
    <citation type="submission" date="2020-12" db="EMBL/GenBank/DDBJ databases">
        <title>Metabolic potential, ecology and presence of endohyphal bacteria is reflected in genomic diversity of Mucoromycotina.</title>
        <authorList>
            <person name="Muszewska A."/>
            <person name="Okrasinska A."/>
            <person name="Steczkiewicz K."/>
            <person name="Drgas O."/>
            <person name="Orlowska M."/>
            <person name="Perlinska-Lenart U."/>
            <person name="Aleksandrzak-Piekarczyk T."/>
            <person name="Szatraj K."/>
            <person name="Zielenkiewicz U."/>
            <person name="Pilsyk S."/>
            <person name="Malc E."/>
            <person name="Mieczkowski P."/>
            <person name="Kruszewska J.S."/>
            <person name="Biernat P."/>
            <person name="Pawlowska J."/>
        </authorList>
    </citation>
    <scope>NUCLEOTIDE SEQUENCE</scope>
    <source>
        <strain evidence="9">WA0000051536</strain>
    </source>
</reference>
<keyword evidence="8" id="KW-0175">Coiled coil</keyword>
<evidence type="ECO:0000256" key="5">
    <source>
        <dbReference type="ARBA" id="ARBA00023004"/>
    </source>
</evidence>
<evidence type="ECO:0000256" key="2">
    <source>
        <dbReference type="ARBA" id="ARBA00022617"/>
    </source>
</evidence>
<dbReference type="Proteomes" id="UP000612746">
    <property type="component" value="Unassembled WGS sequence"/>
</dbReference>
<dbReference type="OrthoDB" id="1470350at2759"/>
<sequence>MPLIQAVLDHTNQKIEYLNTIYANQIIPFIRRRSPYTLIASAVAAFISYQLYKLAQVPKQLRHIPAVPYWKYMRSALSSESADVRTQNIVLPVLARSRNGVYLRPYIGGWTVGVAGPAALKSLFIRKDDFPKHESFSLQRESLLSKFIGTENIGSLNGHVWKKHRMIANPAFHRSMPVKLFGRLCEKMMTRFEKEGDGLNNVDLPMFLQRFTLDVIGLAAFGYDFEALDTPENEKVDNYNEIMGGILSPIYVFFPILEKSFLWALPKRQQLHRKMDEMNKLFYDVIENKRKTLANLKDSVEDTEKDLLTLMLEAGEDATDTQHRLSDSELRDDLAIFFLAGHDTTSNALSFAIYFLAANPHIQAKARTEVIEILGDGDDAVYPTSSQCSQMKYVYMVMKETLRICPPAPNTSPRKNTEDFELAGTFIPKGSSLTAEIYALHHNPAVWKNPETFDPERFGPGGESEFKASTGLPWLPFANGPRQCIGMNFSLAEQKVVLSMMLRKFTWTLPLDSINKDHVVLGKGIGILSPQDLRVDFSKRF</sequence>
<dbReference type="InterPro" id="IPR050196">
    <property type="entry name" value="Cytochrome_P450_Monoox"/>
</dbReference>
<dbReference type="Pfam" id="PF00067">
    <property type="entry name" value="p450"/>
    <property type="match status" value="1"/>
</dbReference>
<dbReference type="InterPro" id="IPR001128">
    <property type="entry name" value="Cyt_P450"/>
</dbReference>
<dbReference type="InterPro" id="IPR036396">
    <property type="entry name" value="Cyt_P450_sf"/>
</dbReference>
<name>A0A8H7Q8S1_9FUNG</name>
<keyword evidence="4" id="KW-0560">Oxidoreductase</keyword>
<protein>
    <recommendedName>
        <fullName evidence="11">Cytochrome P450</fullName>
    </recommendedName>
</protein>
<feature type="binding site" description="axial binding residue" evidence="7">
    <location>
        <position position="484"/>
    </location>
    <ligand>
        <name>heme</name>
        <dbReference type="ChEBI" id="CHEBI:30413"/>
    </ligand>
    <ligandPart>
        <name>Fe</name>
        <dbReference type="ChEBI" id="CHEBI:18248"/>
    </ligandPart>
</feature>
<evidence type="ECO:0000256" key="4">
    <source>
        <dbReference type="ARBA" id="ARBA00023002"/>
    </source>
</evidence>
<dbReference type="GO" id="GO:0016705">
    <property type="term" value="F:oxidoreductase activity, acting on paired donors, with incorporation or reduction of molecular oxygen"/>
    <property type="evidence" value="ECO:0007669"/>
    <property type="project" value="InterPro"/>
</dbReference>
<keyword evidence="2 7" id="KW-0349">Heme</keyword>
<evidence type="ECO:0000256" key="8">
    <source>
        <dbReference type="SAM" id="Coils"/>
    </source>
</evidence>
<dbReference type="PANTHER" id="PTHR24291:SF50">
    <property type="entry name" value="BIFUNCTIONAL ALBAFLAVENONE MONOOXYGENASE_TERPENE SYNTHASE"/>
    <property type="match status" value="1"/>
</dbReference>
<organism evidence="9 10">
    <name type="scientific">Umbelopsis vinacea</name>
    <dbReference type="NCBI Taxonomy" id="44442"/>
    <lineage>
        <taxon>Eukaryota</taxon>
        <taxon>Fungi</taxon>
        <taxon>Fungi incertae sedis</taxon>
        <taxon>Mucoromycota</taxon>
        <taxon>Mucoromycotina</taxon>
        <taxon>Umbelopsidomycetes</taxon>
        <taxon>Umbelopsidales</taxon>
        <taxon>Umbelopsidaceae</taxon>
        <taxon>Umbelopsis</taxon>
    </lineage>
</organism>
<keyword evidence="5 7" id="KW-0408">Iron</keyword>
<dbReference type="InterPro" id="IPR002401">
    <property type="entry name" value="Cyt_P450_E_grp-I"/>
</dbReference>
<comment type="similarity">
    <text evidence="1">Belongs to the cytochrome P450 family.</text>
</comment>
<dbReference type="PRINTS" id="PR00385">
    <property type="entry name" value="P450"/>
</dbReference>
<keyword evidence="6" id="KW-0503">Monooxygenase</keyword>
<dbReference type="PRINTS" id="PR00463">
    <property type="entry name" value="EP450I"/>
</dbReference>
<dbReference type="PANTHER" id="PTHR24291">
    <property type="entry name" value="CYTOCHROME P450 FAMILY 4"/>
    <property type="match status" value="1"/>
</dbReference>
<dbReference type="GO" id="GO:0005506">
    <property type="term" value="F:iron ion binding"/>
    <property type="evidence" value="ECO:0007669"/>
    <property type="project" value="InterPro"/>
</dbReference>
<comment type="caution">
    <text evidence="9">The sequence shown here is derived from an EMBL/GenBank/DDBJ whole genome shotgun (WGS) entry which is preliminary data.</text>
</comment>
<evidence type="ECO:0000256" key="6">
    <source>
        <dbReference type="ARBA" id="ARBA00023033"/>
    </source>
</evidence>
<evidence type="ECO:0000313" key="10">
    <source>
        <dbReference type="Proteomes" id="UP000612746"/>
    </source>
</evidence>
<dbReference type="AlphaFoldDB" id="A0A8H7Q8S1"/>
<dbReference type="GO" id="GO:0020037">
    <property type="term" value="F:heme binding"/>
    <property type="evidence" value="ECO:0007669"/>
    <property type="project" value="InterPro"/>
</dbReference>
<evidence type="ECO:0000256" key="1">
    <source>
        <dbReference type="ARBA" id="ARBA00010617"/>
    </source>
</evidence>
<feature type="coiled-coil region" evidence="8">
    <location>
        <begin position="286"/>
        <end position="313"/>
    </location>
</feature>
<keyword evidence="3 7" id="KW-0479">Metal-binding</keyword>
<comment type="cofactor">
    <cofactor evidence="7">
        <name>heme</name>
        <dbReference type="ChEBI" id="CHEBI:30413"/>
    </cofactor>
</comment>
<dbReference type="Gene3D" id="1.10.630.10">
    <property type="entry name" value="Cytochrome P450"/>
    <property type="match status" value="1"/>
</dbReference>
<evidence type="ECO:0000256" key="3">
    <source>
        <dbReference type="ARBA" id="ARBA00022723"/>
    </source>
</evidence>